<dbReference type="Proteomes" id="UP001249851">
    <property type="component" value="Unassembled WGS sequence"/>
</dbReference>
<reference evidence="1" key="1">
    <citation type="journal article" date="2023" name="G3 (Bethesda)">
        <title>Whole genome assembly and annotation of the endangered Caribbean coral Acropora cervicornis.</title>
        <authorList>
            <person name="Selwyn J.D."/>
            <person name="Vollmer S.V."/>
        </authorList>
    </citation>
    <scope>NUCLEOTIDE SEQUENCE</scope>
    <source>
        <strain evidence="1">K2</strain>
    </source>
</reference>
<dbReference type="AlphaFoldDB" id="A0AAD9PPJ9"/>
<dbReference type="EMBL" id="JARQWQ010000357">
    <property type="protein sequence ID" value="KAK2546656.1"/>
    <property type="molecule type" value="Genomic_DNA"/>
</dbReference>
<protein>
    <submittedName>
        <fullName evidence="1">Uncharacterized protein</fullName>
    </submittedName>
</protein>
<proteinExistence type="predicted"/>
<comment type="caution">
    <text evidence="1">The sequence shown here is derived from an EMBL/GenBank/DDBJ whole genome shotgun (WGS) entry which is preliminary data.</text>
</comment>
<gene>
    <name evidence="1" type="ORF">P5673_033735</name>
</gene>
<evidence type="ECO:0000313" key="2">
    <source>
        <dbReference type="Proteomes" id="UP001249851"/>
    </source>
</evidence>
<name>A0AAD9PPJ9_ACRCE</name>
<keyword evidence="2" id="KW-1185">Reference proteome</keyword>
<accession>A0AAD9PPJ9</accession>
<evidence type="ECO:0000313" key="1">
    <source>
        <dbReference type="EMBL" id="KAK2546656.1"/>
    </source>
</evidence>
<organism evidence="1 2">
    <name type="scientific">Acropora cervicornis</name>
    <name type="common">Staghorn coral</name>
    <dbReference type="NCBI Taxonomy" id="6130"/>
    <lineage>
        <taxon>Eukaryota</taxon>
        <taxon>Metazoa</taxon>
        <taxon>Cnidaria</taxon>
        <taxon>Anthozoa</taxon>
        <taxon>Hexacorallia</taxon>
        <taxon>Scleractinia</taxon>
        <taxon>Astrocoeniina</taxon>
        <taxon>Acroporidae</taxon>
        <taxon>Acropora</taxon>
    </lineage>
</organism>
<reference evidence="1" key="2">
    <citation type="journal article" date="2023" name="Science">
        <title>Genomic signatures of disease resistance in endangered staghorn corals.</title>
        <authorList>
            <person name="Vollmer S.V."/>
            <person name="Selwyn J.D."/>
            <person name="Despard B.A."/>
            <person name="Roesel C.L."/>
        </authorList>
    </citation>
    <scope>NUCLEOTIDE SEQUENCE</scope>
    <source>
        <strain evidence="1">K2</strain>
    </source>
</reference>
<sequence>MPAVKKSLRVHLQQGFKSRFNKTEREDTIGSVCRMNRVIFHIAEIVEEDNDITLWPCIDHGGHKVNPLRDVRVTQTIEKEDPQYFLLKTWPFFQEGEETMKVRDWLIAINSKGQLMIAAIDDIGSCALLKLFDRNGNLLQSLQLKLPLTEGNSYRKRVLGIASDRANNKTEHVIELNFSKENLALYNKDGKVVREIKLKLSALNDLDDNEPQFTVTTQGLVAILATEKRTGKRMIVIL</sequence>